<protein>
    <submittedName>
        <fullName evidence="2">AIG1-type G domain-containing protein</fullName>
    </submittedName>
</protein>
<evidence type="ECO:0000313" key="2">
    <source>
        <dbReference type="WBParaSite" id="PS1159_v2.g8905.t1"/>
    </source>
</evidence>
<sequence length="578" mass="66039">MASLNILVLGQSGTGKSTMVNSISNYLTYENLEEALNVNRPVCLIPSKFTLMDDDFREKKVSIGAPEENEGGGDAGESSTKKPRVYTFKNAEQTINIIDVPGIGDTAGTEQDQENTKMILEALNEFTELHAICILLKSTDTRITPEYKYCLSELLMHLHKNALSNVVFVFTHTRGADYKPGNALAPLQQYLNELKRNKGIEIELNRNIIYCIDNEAFRYQCARYCHPEFRDIDSTPFIKSWNQSRASVSRLINRMKELRAHDVIETLSINEARSIILMLLQPLATITALIQTNTANYTNNFEEIVDQLQRNLTVSDFDIEIQELERPRTVCTHKDCIGSEKLSGNNRYTTFYKSICHDACYLKNVKVSTFPEPALEYCEAIHYQTRNCIECGHHLNVHMHIDYNQKKITKNSYLSEAFKRIGGQPTKAMAEKELNEMLKNLKHEQNVLTNTLVQFGCFLKRNAILEYNGDIEERLKVEIRKEETVARNTGNNEAVIRLQKIVEDYRKQQKALQSVIDTGNDQSVLLQPKDIVRLRNELFHLPLHGEKIEQLYKKGSGEDDGMQNNANQNAVHFAKFTI</sequence>
<organism evidence="1 2">
    <name type="scientific">Panagrolaimus sp. PS1159</name>
    <dbReference type="NCBI Taxonomy" id="55785"/>
    <lineage>
        <taxon>Eukaryota</taxon>
        <taxon>Metazoa</taxon>
        <taxon>Ecdysozoa</taxon>
        <taxon>Nematoda</taxon>
        <taxon>Chromadorea</taxon>
        <taxon>Rhabditida</taxon>
        <taxon>Tylenchina</taxon>
        <taxon>Panagrolaimomorpha</taxon>
        <taxon>Panagrolaimoidea</taxon>
        <taxon>Panagrolaimidae</taxon>
        <taxon>Panagrolaimus</taxon>
    </lineage>
</organism>
<dbReference type="Proteomes" id="UP000887580">
    <property type="component" value="Unplaced"/>
</dbReference>
<proteinExistence type="predicted"/>
<accession>A0AC35GVB0</accession>
<dbReference type="WBParaSite" id="PS1159_v2.g8905.t1">
    <property type="protein sequence ID" value="PS1159_v2.g8905.t1"/>
    <property type="gene ID" value="PS1159_v2.g8905"/>
</dbReference>
<name>A0AC35GVB0_9BILA</name>
<evidence type="ECO:0000313" key="1">
    <source>
        <dbReference type="Proteomes" id="UP000887580"/>
    </source>
</evidence>
<reference evidence="2" key="1">
    <citation type="submission" date="2022-11" db="UniProtKB">
        <authorList>
            <consortium name="WormBaseParasite"/>
        </authorList>
    </citation>
    <scope>IDENTIFICATION</scope>
</reference>